<dbReference type="SUPFAM" id="SSF50249">
    <property type="entry name" value="Nucleic acid-binding proteins"/>
    <property type="match status" value="2"/>
</dbReference>
<protein>
    <submittedName>
        <fullName evidence="5">S1 RNA binding domain-containing protein</fullName>
    </submittedName>
</protein>
<dbReference type="Pfam" id="PF13917">
    <property type="entry name" value="zf-CCHC_3"/>
    <property type="match status" value="1"/>
</dbReference>
<dbReference type="InterPro" id="IPR001878">
    <property type="entry name" value="Znf_CCHC"/>
</dbReference>
<dbReference type="EMBL" id="NWUJ01000011">
    <property type="protein sequence ID" value="PFH32352.1"/>
    <property type="molecule type" value="Genomic_DNA"/>
</dbReference>
<feature type="compositionally biased region" description="Basic residues" evidence="2">
    <location>
        <begin position="355"/>
        <end position="378"/>
    </location>
</feature>
<dbReference type="InterPro" id="IPR012340">
    <property type="entry name" value="NA-bd_OB-fold"/>
</dbReference>
<dbReference type="GO" id="GO:0008270">
    <property type="term" value="F:zinc ion binding"/>
    <property type="evidence" value="ECO:0007669"/>
    <property type="project" value="UniProtKB-KW"/>
</dbReference>
<name>A0A2A9MAE4_BESBE</name>
<dbReference type="Proteomes" id="UP000224006">
    <property type="component" value="Chromosome X"/>
</dbReference>
<proteinExistence type="predicted"/>
<organism evidence="5 6">
    <name type="scientific">Besnoitia besnoiti</name>
    <name type="common">Apicomplexan protozoan</name>
    <dbReference type="NCBI Taxonomy" id="94643"/>
    <lineage>
        <taxon>Eukaryota</taxon>
        <taxon>Sar</taxon>
        <taxon>Alveolata</taxon>
        <taxon>Apicomplexa</taxon>
        <taxon>Conoidasida</taxon>
        <taxon>Coccidia</taxon>
        <taxon>Eucoccidiorida</taxon>
        <taxon>Eimeriorina</taxon>
        <taxon>Sarcocystidae</taxon>
        <taxon>Besnoitia</taxon>
    </lineage>
</organism>
<dbReference type="GO" id="GO:0003723">
    <property type="term" value="F:RNA binding"/>
    <property type="evidence" value="ECO:0007669"/>
    <property type="project" value="TreeGrafter"/>
</dbReference>
<dbReference type="KEGG" id="bbes:BESB_016700"/>
<dbReference type="PROSITE" id="PS50126">
    <property type="entry name" value="S1"/>
    <property type="match status" value="2"/>
</dbReference>
<keyword evidence="1" id="KW-0479">Metal-binding</keyword>
<feature type="compositionally biased region" description="Basic residues" evidence="2">
    <location>
        <begin position="304"/>
        <end position="314"/>
    </location>
</feature>
<feature type="compositionally biased region" description="Polar residues" evidence="2">
    <location>
        <begin position="210"/>
        <end position="222"/>
    </location>
</feature>
<sequence>MFDDEFGEAFDPRYDREPSEERPPGKPPAADIYRGVVKRLQSYGAFVKVADLDREGLLHISRISDQRVESVEDVLAVGQEIWVKVLSQEDGKLRLCMKSVNQHDGTERESLRQSFAHRGEGGGIKTPELDSIHQGTIRRIQDFGAFVSIEGFDRDGLLHISCISSQKLDKVDDVLAVGDKVWVKVTKVDEGGKYGLDMRGISQKDGADNDPNNLSRTSGTRSRPQKEERITFDAVYNITCQRCGGKGHMTHECYNPGGNKYEMLEDDGAERTARAAAPQLAYATGANAVQVAPSVAAKLSKEWKKTRKAEKKARKKEEKARKKHKKHKAAGSSSNDSSSSDDSDDSDSSSDSDHKKKSRKRKRKEKKSKHRKKAARLR</sequence>
<dbReference type="VEuPathDB" id="ToxoDB:BESB_016700"/>
<feature type="region of interest" description="Disordered" evidence="2">
    <location>
        <begin position="1"/>
        <end position="30"/>
    </location>
</feature>
<dbReference type="Pfam" id="PF00575">
    <property type="entry name" value="S1"/>
    <property type="match status" value="2"/>
</dbReference>
<evidence type="ECO:0000256" key="2">
    <source>
        <dbReference type="SAM" id="MobiDB-lite"/>
    </source>
</evidence>
<feature type="region of interest" description="Disordered" evidence="2">
    <location>
        <begin position="299"/>
        <end position="378"/>
    </location>
</feature>
<comment type="caution">
    <text evidence="5">The sequence shown here is derived from an EMBL/GenBank/DDBJ whole genome shotgun (WGS) entry which is preliminary data.</text>
</comment>
<keyword evidence="1" id="KW-0862">Zinc</keyword>
<dbReference type="OrthoDB" id="1918363at2759"/>
<evidence type="ECO:0000259" key="3">
    <source>
        <dbReference type="PROSITE" id="PS50126"/>
    </source>
</evidence>
<feature type="domain" description="CCHC-type" evidence="4">
    <location>
        <begin position="240"/>
        <end position="253"/>
    </location>
</feature>
<evidence type="ECO:0000259" key="4">
    <source>
        <dbReference type="PROSITE" id="PS50158"/>
    </source>
</evidence>
<evidence type="ECO:0000313" key="5">
    <source>
        <dbReference type="EMBL" id="PFH32352.1"/>
    </source>
</evidence>
<dbReference type="GeneID" id="40306731"/>
<dbReference type="PROSITE" id="PS50158">
    <property type="entry name" value="ZF_CCHC"/>
    <property type="match status" value="1"/>
</dbReference>
<dbReference type="STRING" id="94643.A0A2A9MAE4"/>
<reference evidence="5 6" key="1">
    <citation type="submission" date="2017-09" db="EMBL/GenBank/DDBJ databases">
        <title>Genome sequencing of Besnoitia besnoiti strain Bb-Ger1.</title>
        <authorList>
            <person name="Schares G."/>
            <person name="Venepally P."/>
            <person name="Lorenzi H.A."/>
        </authorList>
    </citation>
    <scope>NUCLEOTIDE SEQUENCE [LARGE SCALE GENOMIC DNA]</scope>
    <source>
        <strain evidence="5 6">Bb-Ger1</strain>
    </source>
</reference>
<dbReference type="InterPro" id="IPR003029">
    <property type="entry name" value="S1_domain"/>
</dbReference>
<keyword evidence="6" id="KW-1185">Reference proteome</keyword>
<feature type="region of interest" description="Disordered" evidence="2">
    <location>
        <begin position="196"/>
        <end position="227"/>
    </location>
</feature>
<feature type="compositionally biased region" description="Acidic residues" evidence="2">
    <location>
        <begin position="339"/>
        <end position="350"/>
    </location>
</feature>
<evidence type="ECO:0000256" key="1">
    <source>
        <dbReference type="PROSITE-ProRule" id="PRU00047"/>
    </source>
</evidence>
<feature type="domain" description="S1 motif" evidence="3">
    <location>
        <begin position="30"/>
        <end position="98"/>
    </location>
</feature>
<dbReference type="SMART" id="SM00316">
    <property type="entry name" value="S1"/>
    <property type="match status" value="2"/>
</dbReference>
<evidence type="ECO:0000313" key="6">
    <source>
        <dbReference type="Proteomes" id="UP000224006"/>
    </source>
</evidence>
<gene>
    <name evidence="5" type="ORF">BESB_016700</name>
</gene>
<dbReference type="PANTHER" id="PTHR15838:SF1">
    <property type="entry name" value="ZINC FINGER CCHC DOMAIN-CONTAINING PROTEIN 17"/>
    <property type="match status" value="1"/>
</dbReference>
<dbReference type="PANTHER" id="PTHR15838">
    <property type="entry name" value="NUCLEOLAR PROTEIN OF 40 KDA"/>
    <property type="match status" value="1"/>
</dbReference>
<feature type="domain" description="S1 motif" evidence="3">
    <location>
        <begin position="130"/>
        <end position="199"/>
    </location>
</feature>
<dbReference type="AlphaFoldDB" id="A0A2A9MAE4"/>
<dbReference type="RefSeq" id="XP_029216361.1">
    <property type="nucleotide sequence ID" value="XM_029360385.1"/>
</dbReference>
<feature type="compositionally biased region" description="Basic and acidic residues" evidence="2">
    <location>
        <begin position="10"/>
        <end position="24"/>
    </location>
</feature>
<accession>A0A2A9MAE4</accession>
<dbReference type="Gene3D" id="2.40.50.140">
    <property type="entry name" value="Nucleic acid-binding proteins"/>
    <property type="match status" value="2"/>
</dbReference>
<dbReference type="GO" id="GO:0043489">
    <property type="term" value="P:RNA stabilization"/>
    <property type="evidence" value="ECO:0007669"/>
    <property type="project" value="TreeGrafter"/>
</dbReference>
<keyword evidence="1" id="KW-0863">Zinc-finger</keyword>